<proteinExistence type="predicted"/>
<gene>
    <name evidence="2" type="ORF">C1H46_038582</name>
</gene>
<evidence type="ECO:0000313" key="2">
    <source>
        <dbReference type="EMBL" id="TQD75878.1"/>
    </source>
</evidence>
<dbReference type="EMBL" id="VIEB01001066">
    <property type="protein sequence ID" value="TQD75878.1"/>
    <property type="molecule type" value="Genomic_DNA"/>
</dbReference>
<dbReference type="Proteomes" id="UP000315295">
    <property type="component" value="Unassembled WGS sequence"/>
</dbReference>
<reference evidence="2 3" key="1">
    <citation type="journal article" date="2019" name="G3 (Bethesda)">
        <title>Sequencing of a Wild Apple (Malus baccata) Genome Unravels the Differences Between Cultivated and Wild Apple Species Regarding Disease Resistance and Cold Tolerance.</title>
        <authorList>
            <person name="Chen X."/>
        </authorList>
    </citation>
    <scope>NUCLEOTIDE SEQUENCE [LARGE SCALE GENOMIC DNA]</scope>
    <source>
        <strain evidence="3">cv. Shandingzi</strain>
        <tissue evidence="2">Leaves</tissue>
    </source>
</reference>
<evidence type="ECO:0000256" key="1">
    <source>
        <dbReference type="SAM" id="MobiDB-lite"/>
    </source>
</evidence>
<keyword evidence="3" id="KW-1185">Reference proteome</keyword>
<sequence length="123" mass="13898">MPNPNKITNLPFLPVNPNSKLQTPNSEDSSVNSNFNPNQTTSRLLGQESHAFRDKNPTVRKAFPSQKNRHRVGARFLTYTHLFVFPRSHHCHSLLNTIALLTPMIAPCTQFREPACNSTAFAR</sequence>
<feature type="compositionally biased region" description="Polar residues" evidence="1">
    <location>
        <begin position="16"/>
        <end position="44"/>
    </location>
</feature>
<organism evidence="2 3">
    <name type="scientific">Malus baccata</name>
    <name type="common">Siberian crab apple</name>
    <name type="synonym">Pyrus baccata</name>
    <dbReference type="NCBI Taxonomy" id="106549"/>
    <lineage>
        <taxon>Eukaryota</taxon>
        <taxon>Viridiplantae</taxon>
        <taxon>Streptophyta</taxon>
        <taxon>Embryophyta</taxon>
        <taxon>Tracheophyta</taxon>
        <taxon>Spermatophyta</taxon>
        <taxon>Magnoliopsida</taxon>
        <taxon>eudicotyledons</taxon>
        <taxon>Gunneridae</taxon>
        <taxon>Pentapetalae</taxon>
        <taxon>rosids</taxon>
        <taxon>fabids</taxon>
        <taxon>Rosales</taxon>
        <taxon>Rosaceae</taxon>
        <taxon>Amygdaloideae</taxon>
        <taxon>Maleae</taxon>
        <taxon>Malus</taxon>
    </lineage>
</organism>
<name>A0A540KNR6_MALBA</name>
<dbReference type="AlphaFoldDB" id="A0A540KNR6"/>
<feature type="region of interest" description="Disordered" evidence="1">
    <location>
        <begin position="1"/>
        <end position="67"/>
    </location>
</feature>
<comment type="caution">
    <text evidence="2">The sequence shown here is derived from an EMBL/GenBank/DDBJ whole genome shotgun (WGS) entry which is preliminary data.</text>
</comment>
<evidence type="ECO:0000313" key="3">
    <source>
        <dbReference type="Proteomes" id="UP000315295"/>
    </source>
</evidence>
<accession>A0A540KNR6</accession>
<protein>
    <submittedName>
        <fullName evidence="2">Uncharacterized protein</fullName>
    </submittedName>
</protein>